<dbReference type="EMBL" id="JACHLL010000006">
    <property type="protein sequence ID" value="MBB6343002.1"/>
    <property type="molecule type" value="Genomic_DNA"/>
</dbReference>
<dbReference type="AlphaFoldDB" id="A0A7X0BU88"/>
<feature type="domain" description="DUF2846" evidence="2">
    <location>
        <begin position="34"/>
        <end position="124"/>
    </location>
</feature>
<evidence type="ECO:0000256" key="1">
    <source>
        <dbReference type="SAM" id="SignalP"/>
    </source>
</evidence>
<proteinExistence type="predicted"/>
<dbReference type="Pfam" id="PF11008">
    <property type="entry name" value="DUF2846"/>
    <property type="match status" value="1"/>
</dbReference>
<protein>
    <recommendedName>
        <fullName evidence="2">DUF2846 domain-containing protein</fullName>
    </recommendedName>
</protein>
<evidence type="ECO:0000313" key="4">
    <source>
        <dbReference type="Proteomes" id="UP000557193"/>
    </source>
</evidence>
<keyword evidence="1" id="KW-0732">Signal</keyword>
<dbReference type="Proteomes" id="UP000557193">
    <property type="component" value="Unassembled WGS sequence"/>
</dbReference>
<dbReference type="InterPro" id="IPR022548">
    <property type="entry name" value="DUF2846"/>
</dbReference>
<sequence>MRRRLCLLALPLLLSATGCSSPGYFEAVQPSTSQRAVVYLYRPEATTPGLMKPLRFDYPDLQIDGQSIGTLKYNKHRWVELAPGRHSLRITGLSQIAKWEPRDITYPFTVNPGEIKYLKVDVQYKLDEMVLGQPAPRYLIRVIPQRGEEAVYEIRQTQAQHNKE</sequence>
<evidence type="ECO:0000313" key="3">
    <source>
        <dbReference type="EMBL" id="MBB6343002.1"/>
    </source>
</evidence>
<keyword evidence="4" id="KW-1185">Reference proteome</keyword>
<name>A0A7X0BU88_9PSED</name>
<comment type="caution">
    <text evidence="3">The sequence shown here is derived from an EMBL/GenBank/DDBJ whole genome shotgun (WGS) entry which is preliminary data.</text>
</comment>
<feature type="chain" id="PRO_5031453257" description="DUF2846 domain-containing protein" evidence="1">
    <location>
        <begin position="21"/>
        <end position="164"/>
    </location>
</feature>
<organism evidence="3 4">
    <name type="scientific">Pseudomonas fluvialis</name>
    <dbReference type="NCBI Taxonomy" id="1793966"/>
    <lineage>
        <taxon>Bacteria</taxon>
        <taxon>Pseudomonadati</taxon>
        <taxon>Pseudomonadota</taxon>
        <taxon>Gammaproteobacteria</taxon>
        <taxon>Pseudomonadales</taxon>
        <taxon>Pseudomonadaceae</taxon>
        <taxon>Pseudomonas</taxon>
    </lineage>
</organism>
<dbReference type="PROSITE" id="PS51257">
    <property type="entry name" value="PROKAR_LIPOPROTEIN"/>
    <property type="match status" value="1"/>
</dbReference>
<accession>A0A7X0BU88</accession>
<evidence type="ECO:0000259" key="2">
    <source>
        <dbReference type="Pfam" id="PF11008"/>
    </source>
</evidence>
<feature type="signal peptide" evidence="1">
    <location>
        <begin position="1"/>
        <end position="20"/>
    </location>
</feature>
<reference evidence="3 4" key="1">
    <citation type="submission" date="2020-08" db="EMBL/GenBank/DDBJ databases">
        <title>Functional genomics of gut bacteria from endangered species of beetles.</title>
        <authorList>
            <person name="Carlos-Shanley C."/>
        </authorList>
    </citation>
    <scope>NUCLEOTIDE SEQUENCE [LARGE SCALE GENOMIC DNA]</scope>
    <source>
        <strain evidence="3 4">S00202</strain>
    </source>
</reference>
<dbReference type="RefSeq" id="WP_184684905.1">
    <property type="nucleotide sequence ID" value="NZ_JACHLL010000006.1"/>
</dbReference>
<gene>
    <name evidence="3" type="ORF">HNP49_003190</name>
</gene>